<accession>A0A0D3HCW6</accession>
<evidence type="ECO:0000313" key="4">
    <source>
        <dbReference type="Proteomes" id="UP000026960"/>
    </source>
</evidence>
<dbReference type="Proteomes" id="UP000026960">
    <property type="component" value="Chromosome 10"/>
</dbReference>
<dbReference type="HOGENOM" id="CLU_2691617_0_0_1"/>
<feature type="domain" description="Yippee" evidence="2">
    <location>
        <begin position="1"/>
        <end position="73"/>
    </location>
</feature>
<dbReference type="AlphaFoldDB" id="A0A0D3HCW6"/>
<proteinExistence type="predicted"/>
<dbReference type="Gramene" id="OBART10G07680.1">
    <property type="protein sequence ID" value="OBART10G07680.1"/>
    <property type="gene ID" value="OBART10G07680"/>
</dbReference>
<reference evidence="3" key="1">
    <citation type="journal article" date="2009" name="Rice">
        <title>De Novo Next Generation Sequencing of Plant Genomes.</title>
        <authorList>
            <person name="Rounsley S."/>
            <person name="Marri P.R."/>
            <person name="Yu Y."/>
            <person name="He R."/>
            <person name="Sisneros N."/>
            <person name="Goicoechea J.L."/>
            <person name="Lee S.J."/>
            <person name="Angelova A."/>
            <person name="Kudrna D."/>
            <person name="Luo M."/>
            <person name="Affourtit J."/>
            <person name="Desany B."/>
            <person name="Knight J."/>
            <person name="Niazi F."/>
            <person name="Egholm M."/>
            <person name="Wing R.A."/>
        </authorList>
    </citation>
    <scope>NUCLEOTIDE SEQUENCE [LARGE SCALE GENOMIC DNA]</scope>
    <source>
        <strain evidence="3">cv. IRGC 105608</strain>
    </source>
</reference>
<dbReference type="EnsemblPlants" id="OBART10G07680.1">
    <property type="protein sequence ID" value="OBART10G07680.1"/>
    <property type="gene ID" value="OBART10G07680"/>
</dbReference>
<feature type="region of interest" description="Disordered" evidence="1">
    <location>
        <begin position="1"/>
        <end position="23"/>
    </location>
</feature>
<keyword evidence="4" id="KW-1185">Reference proteome</keyword>
<dbReference type="PaxDb" id="65489-OBART10G07680.1"/>
<organism evidence="3">
    <name type="scientific">Oryza barthii</name>
    <dbReference type="NCBI Taxonomy" id="65489"/>
    <lineage>
        <taxon>Eukaryota</taxon>
        <taxon>Viridiplantae</taxon>
        <taxon>Streptophyta</taxon>
        <taxon>Embryophyta</taxon>
        <taxon>Tracheophyta</taxon>
        <taxon>Spermatophyta</taxon>
        <taxon>Magnoliopsida</taxon>
        <taxon>Liliopsida</taxon>
        <taxon>Poales</taxon>
        <taxon>Poaceae</taxon>
        <taxon>BOP clade</taxon>
        <taxon>Oryzoideae</taxon>
        <taxon>Oryzeae</taxon>
        <taxon>Oryzinae</taxon>
        <taxon>Oryza</taxon>
    </lineage>
</organism>
<reference evidence="3" key="2">
    <citation type="submission" date="2015-03" db="UniProtKB">
        <authorList>
            <consortium name="EnsemblPlants"/>
        </authorList>
    </citation>
    <scope>IDENTIFICATION</scope>
</reference>
<evidence type="ECO:0000259" key="2">
    <source>
        <dbReference type="PROSITE" id="PS51792"/>
    </source>
</evidence>
<protein>
    <recommendedName>
        <fullName evidence="2">Yippee domain-containing protein</fullName>
    </recommendedName>
</protein>
<dbReference type="PROSITE" id="PS51792">
    <property type="entry name" value="YIPPEE"/>
    <property type="match status" value="1"/>
</dbReference>
<dbReference type="InterPro" id="IPR034751">
    <property type="entry name" value="Yippee"/>
</dbReference>
<evidence type="ECO:0000256" key="1">
    <source>
        <dbReference type="SAM" id="MobiDB-lite"/>
    </source>
</evidence>
<evidence type="ECO:0000313" key="3">
    <source>
        <dbReference type="EnsemblPlants" id="OBART10G07680.1"/>
    </source>
</evidence>
<sequence>MAASAAPTSSTTNVSLPSSLSSTPCSRIACLAKRFLDDPGFLAGWPQEKAYKENEKYKEGKSILEKTRMWKEAR</sequence>
<name>A0A0D3HCW6_9ORYZ</name>